<dbReference type="RefSeq" id="WP_145233227.1">
    <property type="nucleotide sequence ID" value="NZ_CP036273.1"/>
</dbReference>
<evidence type="ECO:0000256" key="1">
    <source>
        <dbReference type="SAM" id="MobiDB-lite"/>
    </source>
</evidence>
<dbReference type="EMBL" id="CP036273">
    <property type="protein sequence ID" value="QDU18151.1"/>
    <property type="molecule type" value="Genomic_DNA"/>
</dbReference>
<reference evidence="2 3" key="1">
    <citation type="submission" date="2019-02" db="EMBL/GenBank/DDBJ databases">
        <title>Deep-cultivation of Planctomycetes and their phenomic and genomic characterization uncovers novel biology.</title>
        <authorList>
            <person name="Wiegand S."/>
            <person name="Jogler M."/>
            <person name="Boedeker C."/>
            <person name="Pinto D."/>
            <person name="Vollmers J."/>
            <person name="Rivas-Marin E."/>
            <person name="Kohn T."/>
            <person name="Peeters S.H."/>
            <person name="Heuer A."/>
            <person name="Rast P."/>
            <person name="Oberbeckmann S."/>
            <person name="Bunk B."/>
            <person name="Jeske O."/>
            <person name="Meyerdierks A."/>
            <person name="Storesund J.E."/>
            <person name="Kallscheuer N."/>
            <person name="Luecker S."/>
            <person name="Lage O.M."/>
            <person name="Pohl T."/>
            <person name="Merkel B.J."/>
            <person name="Hornburger P."/>
            <person name="Mueller R.-W."/>
            <person name="Bruemmer F."/>
            <person name="Labrenz M."/>
            <person name="Spormann A.M."/>
            <person name="Op den Camp H."/>
            <person name="Overmann J."/>
            <person name="Amann R."/>
            <person name="Jetten M.S.M."/>
            <person name="Mascher T."/>
            <person name="Medema M.H."/>
            <person name="Devos D.P."/>
            <person name="Kaster A.-K."/>
            <person name="Ovreas L."/>
            <person name="Rohde M."/>
            <person name="Galperin M.Y."/>
            <person name="Jogler C."/>
        </authorList>
    </citation>
    <scope>NUCLEOTIDE SEQUENCE [LARGE SCALE GENOMIC DNA]</scope>
    <source>
        <strain evidence="2 3">ETA_A1</strain>
    </source>
</reference>
<dbReference type="OrthoDB" id="284186at2"/>
<dbReference type="KEGG" id="uli:ETAA1_00340"/>
<feature type="compositionally biased region" description="Pro residues" evidence="1">
    <location>
        <begin position="87"/>
        <end position="96"/>
    </location>
</feature>
<dbReference type="InterPro" id="IPR011465">
    <property type="entry name" value="DUF1571"/>
</dbReference>
<dbReference type="Pfam" id="PF07608">
    <property type="entry name" value="DUF1571"/>
    <property type="match status" value="1"/>
</dbReference>
<name>A0A517XKW4_9BACT</name>
<organism evidence="2 3">
    <name type="scientific">Urbifossiella limnaea</name>
    <dbReference type="NCBI Taxonomy" id="2528023"/>
    <lineage>
        <taxon>Bacteria</taxon>
        <taxon>Pseudomonadati</taxon>
        <taxon>Planctomycetota</taxon>
        <taxon>Planctomycetia</taxon>
        <taxon>Gemmatales</taxon>
        <taxon>Gemmataceae</taxon>
        <taxon>Urbifossiella</taxon>
    </lineage>
</organism>
<feature type="compositionally biased region" description="Pro residues" evidence="1">
    <location>
        <begin position="40"/>
        <end position="64"/>
    </location>
</feature>
<evidence type="ECO:0000313" key="2">
    <source>
        <dbReference type="EMBL" id="QDU18151.1"/>
    </source>
</evidence>
<feature type="compositionally biased region" description="Low complexity" evidence="1">
    <location>
        <begin position="97"/>
        <end position="114"/>
    </location>
</feature>
<protein>
    <recommendedName>
        <fullName evidence="4">DUF1571 domain-containing protein</fullName>
    </recommendedName>
</protein>
<evidence type="ECO:0000313" key="3">
    <source>
        <dbReference type="Proteomes" id="UP000319576"/>
    </source>
</evidence>
<evidence type="ECO:0008006" key="4">
    <source>
        <dbReference type="Google" id="ProtNLM"/>
    </source>
</evidence>
<feature type="region of interest" description="Disordered" evidence="1">
    <location>
        <begin position="21"/>
        <end position="136"/>
    </location>
</feature>
<accession>A0A517XKW4</accession>
<proteinExistence type="predicted"/>
<gene>
    <name evidence="2" type="ORF">ETAA1_00340</name>
</gene>
<dbReference type="PROSITE" id="PS51257">
    <property type="entry name" value="PROKAR_LIPOPROTEIN"/>
    <property type="match status" value="1"/>
</dbReference>
<sequence length="362" mass="38712">MVRGSILVLLAALAVGCASYRSRGQGPFADRPRKGTTPPAALPPVNPPQPAAPVANPTPPPPPADRAEAAPVPPRPPEPMTTTIAPPATPRPPAVEPAPRSASPSPVSVAQQPPAVEPAPQPASPQANPGALTKLADTATKRWAGIDSFEAKLTRREVVRGEAAQTEEVLLQLRSQPYAVYMRNTGEVGRGREVLYNPSRHEDKVHAIVGEGDSRLYKAGLKAPSLSPDSPLVKNKSRRSIRDAGPGTAVALFARLVQASPADLKYVGPVRRPEFGDLPLELVEQTVRPRAEPDAERGGVRSWYFDAKPDSPSFGLPVLMTLVESGSIPPKELEFYCYTQVKAPAGLTDADFNVERLNRPRR</sequence>
<dbReference type="PRINTS" id="PR01217">
    <property type="entry name" value="PRICHEXTENSN"/>
</dbReference>
<dbReference type="Proteomes" id="UP000319576">
    <property type="component" value="Chromosome"/>
</dbReference>
<dbReference type="AlphaFoldDB" id="A0A517XKW4"/>
<keyword evidence="3" id="KW-1185">Reference proteome</keyword>